<keyword evidence="5 11" id="KW-1003">Cell membrane</keyword>
<keyword evidence="16" id="KW-1185">Reference proteome</keyword>
<keyword evidence="11" id="KW-0997">Cell inner membrane</keyword>
<evidence type="ECO:0000256" key="3">
    <source>
        <dbReference type="ARBA" id="ARBA00010299"/>
    </source>
</evidence>
<keyword evidence="8 11" id="KW-0472">Membrane</keyword>
<dbReference type="PRINTS" id="PR00954">
    <property type="entry name" value="FLGMOTORFLIG"/>
</dbReference>
<dbReference type="EMBL" id="JBHRXV010000011">
    <property type="protein sequence ID" value="MFC3714126.1"/>
    <property type="molecule type" value="Genomic_DNA"/>
</dbReference>
<dbReference type="RefSeq" id="WP_380863267.1">
    <property type="nucleotide sequence ID" value="NZ_JBHRXV010000011.1"/>
</dbReference>
<evidence type="ECO:0000256" key="11">
    <source>
        <dbReference type="PIRNR" id="PIRNR003161"/>
    </source>
</evidence>
<evidence type="ECO:0000256" key="10">
    <source>
        <dbReference type="ARBA" id="ARBA00025598"/>
    </source>
</evidence>
<reference evidence="16" key="1">
    <citation type="journal article" date="2019" name="Int. J. Syst. Evol. Microbiol.">
        <title>The Global Catalogue of Microorganisms (GCM) 10K type strain sequencing project: providing services to taxonomists for standard genome sequencing and annotation.</title>
        <authorList>
            <consortium name="The Broad Institute Genomics Platform"/>
            <consortium name="The Broad Institute Genome Sequencing Center for Infectious Disease"/>
            <person name="Wu L."/>
            <person name="Ma J."/>
        </authorList>
    </citation>
    <scope>NUCLEOTIDE SEQUENCE [LARGE SCALE GENOMIC DNA]</scope>
    <source>
        <strain evidence="16">KCTC 42644</strain>
    </source>
</reference>
<evidence type="ECO:0000259" key="13">
    <source>
        <dbReference type="Pfam" id="PF14841"/>
    </source>
</evidence>
<dbReference type="Proteomes" id="UP001595615">
    <property type="component" value="Unassembled WGS sequence"/>
</dbReference>
<keyword evidence="15" id="KW-0969">Cilium</keyword>
<dbReference type="PANTHER" id="PTHR30534:SF0">
    <property type="entry name" value="FLAGELLAR MOTOR SWITCH PROTEIN FLIG"/>
    <property type="match status" value="1"/>
</dbReference>
<evidence type="ECO:0000256" key="8">
    <source>
        <dbReference type="ARBA" id="ARBA00023136"/>
    </source>
</evidence>
<evidence type="ECO:0000256" key="4">
    <source>
        <dbReference type="ARBA" id="ARBA00021870"/>
    </source>
</evidence>
<evidence type="ECO:0000313" key="16">
    <source>
        <dbReference type="Proteomes" id="UP001595615"/>
    </source>
</evidence>
<comment type="similarity">
    <text evidence="3 11">Belongs to the FliG family.</text>
</comment>
<comment type="caution">
    <text evidence="15">The sequence shown here is derived from an EMBL/GenBank/DDBJ whole genome shotgun (WGS) entry which is preliminary data.</text>
</comment>
<comment type="function">
    <text evidence="10 11">FliG is one of three proteins (FliG, FliN, FliM) that forms the rotor-mounted switch complex (C ring), located at the base of the basal body. This complex interacts with the CheY and CheZ chemotaxis proteins, in addition to contacting components of the motor that determine the direction of flagellar rotation.</text>
</comment>
<dbReference type="PIRSF" id="PIRSF003161">
    <property type="entry name" value="FliG"/>
    <property type="match status" value="1"/>
</dbReference>
<evidence type="ECO:0000256" key="2">
    <source>
        <dbReference type="ARBA" id="ARBA00004413"/>
    </source>
</evidence>
<feature type="domain" description="Flagellar motor switch protein FliG C-terminal" evidence="12">
    <location>
        <begin position="222"/>
        <end position="328"/>
    </location>
</feature>
<protein>
    <recommendedName>
        <fullName evidence="4 11">Flagellar motor switch protein FliG</fullName>
    </recommendedName>
</protein>
<sequence>MVESALSGLPQGPEAAAVLLMVLDDGEAAELLSHLDPAEVQQLGSAVFGLTDISEHQVEDVFDTFIGRARKATTIGFGAAGRIRAVMENALGAERAETMLSRITPSARSPALDALRWMAPKTIADLIEHEHPQVAALVLSHLDAPNAADVLQLLPQVMQVEVIHRVATLQPVTAEALDDLERLLVCEVTRSSAPSTKRGGAGEAAKIMNNLVPGADQRIIRAIAKNDKNVAQTIQDEMFVFDDLSGCDDKNLGLLMRSIDGAVLVVALKGAEEKLKARIFGCMSNRAASTIQDEMAERGPMRLAEVLEAQKEVLAVARRMADEGTLMLAGRGGDYV</sequence>
<evidence type="ECO:0000256" key="6">
    <source>
        <dbReference type="ARBA" id="ARBA00022500"/>
    </source>
</evidence>
<dbReference type="InterPro" id="IPR000090">
    <property type="entry name" value="Flg_Motor_Flig"/>
</dbReference>
<evidence type="ECO:0000259" key="12">
    <source>
        <dbReference type="Pfam" id="PF01706"/>
    </source>
</evidence>
<dbReference type="Pfam" id="PF14841">
    <property type="entry name" value="FliG_M"/>
    <property type="match status" value="1"/>
</dbReference>
<gene>
    <name evidence="15" type="primary">fliG</name>
    <name evidence="15" type="ORF">ACFOMD_16260</name>
</gene>
<keyword evidence="15" id="KW-0282">Flagellum</keyword>
<dbReference type="InterPro" id="IPR032779">
    <property type="entry name" value="FliG_M"/>
</dbReference>
<organism evidence="15 16">
    <name type="scientific">Sphingoaurantiacus capsulatus</name>
    <dbReference type="NCBI Taxonomy" id="1771310"/>
    <lineage>
        <taxon>Bacteria</taxon>
        <taxon>Pseudomonadati</taxon>
        <taxon>Pseudomonadota</taxon>
        <taxon>Alphaproteobacteria</taxon>
        <taxon>Sphingomonadales</taxon>
        <taxon>Sphingosinicellaceae</taxon>
        <taxon>Sphingoaurantiacus</taxon>
    </lineage>
</organism>
<keyword evidence="9 11" id="KW-0975">Bacterial flagellum</keyword>
<dbReference type="InterPro" id="IPR028263">
    <property type="entry name" value="FliG_N"/>
</dbReference>
<keyword evidence="7 11" id="KW-0283">Flagellar rotation</keyword>
<dbReference type="Gene3D" id="1.10.220.30">
    <property type="match status" value="3"/>
</dbReference>
<keyword evidence="6 11" id="KW-0145">Chemotaxis</keyword>
<dbReference type="InterPro" id="IPR011002">
    <property type="entry name" value="FliG_a-hlx"/>
</dbReference>
<feature type="domain" description="Flagellar motor switch protein FliG middle" evidence="13">
    <location>
        <begin position="120"/>
        <end position="185"/>
    </location>
</feature>
<dbReference type="SUPFAM" id="SSF48029">
    <property type="entry name" value="FliG"/>
    <property type="match status" value="2"/>
</dbReference>
<evidence type="ECO:0000256" key="1">
    <source>
        <dbReference type="ARBA" id="ARBA00004117"/>
    </source>
</evidence>
<dbReference type="NCBIfam" id="TIGR00207">
    <property type="entry name" value="fliG"/>
    <property type="match status" value="1"/>
</dbReference>
<proteinExistence type="inferred from homology"/>
<accession>A0ABV7XDV7</accession>
<dbReference type="Pfam" id="PF14842">
    <property type="entry name" value="FliG_N"/>
    <property type="match status" value="1"/>
</dbReference>
<evidence type="ECO:0000256" key="7">
    <source>
        <dbReference type="ARBA" id="ARBA00022779"/>
    </source>
</evidence>
<evidence type="ECO:0000313" key="15">
    <source>
        <dbReference type="EMBL" id="MFC3714126.1"/>
    </source>
</evidence>
<evidence type="ECO:0000256" key="9">
    <source>
        <dbReference type="ARBA" id="ARBA00023143"/>
    </source>
</evidence>
<keyword evidence="15" id="KW-0966">Cell projection</keyword>
<evidence type="ECO:0000259" key="14">
    <source>
        <dbReference type="Pfam" id="PF14842"/>
    </source>
</evidence>
<feature type="domain" description="Flagellar motor switch protein FliG N-terminal" evidence="14">
    <location>
        <begin position="12"/>
        <end position="108"/>
    </location>
</feature>
<name>A0ABV7XDV7_9SPHN</name>
<evidence type="ECO:0000256" key="5">
    <source>
        <dbReference type="ARBA" id="ARBA00022475"/>
    </source>
</evidence>
<comment type="subcellular location">
    <subcellularLocation>
        <location evidence="1 11">Bacterial flagellum basal body</location>
    </subcellularLocation>
    <subcellularLocation>
        <location evidence="11">Cell inner membrane</location>
        <topology evidence="11">Peripheral membrane protein</topology>
        <orientation evidence="11">Cytoplasmic side</orientation>
    </subcellularLocation>
    <subcellularLocation>
        <location evidence="2">Cell membrane</location>
        <topology evidence="2">Peripheral membrane protein</topology>
        <orientation evidence="2">Cytoplasmic side</orientation>
    </subcellularLocation>
</comment>
<dbReference type="InterPro" id="IPR023087">
    <property type="entry name" value="Flg_Motor_Flig_C"/>
</dbReference>
<dbReference type="Pfam" id="PF01706">
    <property type="entry name" value="FliG_C"/>
    <property type="match status" value="1"/>
</dbReference>
<dbReference type="PANTHER" id="PTHR30534">
    <property type="entry name" value="FLAGELLAR MOTOR SWITCH PROTEIN FLIG"/>
    <property type="match status" value="1"/>
</dbReference>